<reference evidence="4" key="1">
    <citation type="journal article" date="2021" name="Microbiol. Resour. Announc.">
        <title>LGAAP: Leishmaniinae Genome Assembly and Annotation Pipeline.</title>
        <authorList>
            <person name="Almutairi H."/>
            <person name="Urbaniak M.D."/>
            <person name="Bates M.D."/>
            <person name="Jariyapan N."/>
            <person name="Kwakye-Nuako G."/>
            <person name="Thomaz-Soccol V."/>
            <person name="Al-Salem W.S."/>
            <person name="Dillon R.J."/>
            <person name="Bates P.A."/>
            <person name="Gatherer D."/>
        </authorList>
    </citation>
    <scope>NUCLEOTIDE SEQUENCE [LARGE SCALE GENOMIC DNA]</scope>
</reference>
<feature type="region of interest" description="Disordered" evidence="2">
    <location>
        <begin position="49"/>
        <end position="90"/>
    </location>
</feature>
<feature type="compositionally biased region" description="Pro residues" evidence="2">
    <location>
        <begin position="274"/>
        <end position="284"/>
    </location>
</feature>
<keyword evidence="1" id="KW-0175">Coiled coil</keyword>
<protein>
    <submittedName>
        <fullName evidence="3">Uncharacterized protein</fullName>
    </submittedName>
</protein>
<name>A0A836HU55_9TRYP</name>
<feature type="compositionally biased region" description="Polar residues" evidence="2">
    <location>
        <begin position="250"/>
        <end position="261"/>
    </location>
</feature>
<dbReference type="SMR" id="A0A836HU55"/>
<evidence type="ECO:0000256" key="1">
    <source>
        <dbReference type="SAM" id="Coils"/>
    </source>
</evidence>
<proteinExistence type="predicted"/>
<dbReference type="EMBL" id="JAFHLR010000015">
    <property type="protein sequence ID" value="KAG5482965.1"/>
    <property type="molecule type" value="Genomic_DNA"/>
</dbReference>
<evidence type="ECO:0000256" key="2">
    <source>
        <dbReference type="SAM" id="MobiDB-lite"/>
    </source>
</evidence>
<evidence type="ECO:0000313" key="3">
    <source>
        <dbReference type="EMBL" id="KAG5482965.1"/>
    </source>
</evidence>
<dbReference type="KEGG" id="loi:92363012"/>
<comment type="caution">
    <text evidence="3">The sequence shown here is derived from an EMBL/GenBank/DDBJ whole genome shotgun (WGS) entry which is preliminary data.</text>
</comment>
<feature type="region of interest" description="Disordered" evidence="2">
    <location>
        <begin position="236"/>
        <end position="323"/>
    </location>
</feature>
<organism evidence="3 4">
    <name type="scientific">Leishmania orientalis</name>
    <dbReference type="NCBI Taxonomy" id="2249476"/>
    <lineage>
        <taxon>Eukaryota</taxon>
        <taxon>Discoba</taxon>
        <taxon>Euglenozoa</taxon>
        <taxon>Kinetoplastea</taxon>
        <taxon>Metakinetoplastina</taxon>
        <taxon>Trypanosomatida</taxon>
        <taxon>Trypanosomatidae</taxon>
        <taxon>Leishmaniinae</taxon>
        <taxon>Leishmania</taxon>
    </lineage>
</organism>
<dbReference type="RefSeq" id="XP_067064461.1">
    <property type="nucleotide sequence ID" value="XM_067209078.1"/>
</dbReference>
<reference evidence="4" key="2">
    <citation type="journal article" date="2021" name="Sci. Data">
        <title>Chromosome-scale genome sequencing, assembly and annotation of six genomes from subfamily Leishmaniinae.</title>
        <authorList>
            <person name="Almutairi H."/>
            <person name="Urbaniak M.D."/>
            <person name="Bates M.D."/>
            <person name="Jariyapan N."/>
            <person name="Kwakye-Nuako G."/>
            <person name="Thomaz Soccol V."/>
            <person name="Al-Salem W.S."/>
            <person name="Dillon R.J."/>
            <person name="Bates P.A."/>
            <person name="Gatherer D."/>
        </authorList>
    </citation>
    <scope>NUCLEOTIDE SEQUENCE [LARGE SCALE GENOMIC DNA]</scope>
</reference>
<dbReference type="AlphaFoldDB" id="A0A836HU55"/>
<feature type="compositionally biased region" description="Low complexity" evidence="2">
    <location>
        <begin position="53"/>
        <end position="69"/>
    </location>
</feature>
<feature type="compositionally biased region" description="Polar residues" evidence="2">
    <location>
        <begin position="79"/>
        <end position="88"/>
    </location>
</feature>
<dbReference type="GeneID" id="92363012"/>
<evidence type="ECO:0000313" key="4">
    <source>
        <dbReference type="Proteomes" id="UP000674143"/>
    </source>
</evidence>
<dbReference type="Proteomes" id="UP000674143">
    <property type="component" value="Unassembled WGS sequence"/>
</dbReference>
<feature type="compositionally biased region" description="Polar residues" evidence="2">
    <location>
        <begin position="298"/>
        <end position="309"/>
    </location>
</feature>
<feature type="coiled-coil region" evidence="1">
    <location>
        <begin position="430"/>
        <end position="457"/>
    </location>
</feature>
<accession>A0A836HU55</accession>
<gene>
    <name evidence="3" type="ORF">LSCM4_07174</name>
</gene>
<feature type="region of interest" description="Disordered" evidence="2">
    <location>
        <begin position="1"/>
        <end position="22"/>
    </location>
</feature>
<keyword evidence="4" id="KW-1185">Reference proteome</keyword>
<sequence>MMSEESQKSLSPPAVDTDAECLDGVSVDRVPKLRRDVIASRLAIHDADLRGTSPASSLSPSSLLSSISSDAEGDENPHDTQQVGSSAARTVPLRMPLSSVAKVEVALQKAVHLSRGGLCAEFTVEDIRHIEDGDILRYLSAHTRSSPEGEGDIKTAPVERPRVPVTTVADIEAHMAALQKEINTFITVVDNEGHAYEIRVGASGHVQVPIDDDDHDDRGYLREGGGETEVVLAGDSSDAAAPEEEAARTEGSTAATVSPSCSEAARTTDHPTSRPVPRPSPPHPARQARAAVHLNPRARQQTCLSSSAPPTQPLPSRPLLTARPPAIAVRPPARMTDNELTRVERLLDPSAVAASMSSPYLLDAEMEQRLRVLEAETRRYAAVREGRLNEDVLKHVEDTMSDVSAPTAVPDGPGTARDLGNVYMYDAREHDRRKHQLRSVNERLRALQRRAEVLALAPTDGVPSSIAALRPSWAQTAAPVVEEAQIQLLLELAREEETRAKEAGLQHVLPLGPAETFSGLRRLLSDTCAHAADLLATYESTPLVRRSPPAAVGEDAAYSGPDA</sequence>